<keyword evidence="3" id="KW-0804">Transcription</keyword>
<feature type="DNA-binding region" description="H-T-H motif" evidence="4">
    <location>
        <begin position="32"/>
        <end position="51"/>
    </location>
</feature>
<dbReference type="RefSeq" id="WP_126684085.1">
    <property type="nucleotide sequence ID" value="NZ_RYYV01000004.1"/>
</dbReference>
<dbReference type="InterPro" id="IPR009057">
    <property type="entry name" value="Homeodomain-like_sf"/>
</dbReference>
<dbReference type="SUPFAM" id="SSF48498">
    <property type="entry name" value="Tetracyclin repressor-like, C-terminal domain"/>
    <property type="match status" value="1"/>
</dbReference>
<evidence type="ECO:0000256" key="1">
    <source>
        <dbReference type="ARBA" id="ARBA00023015"/>
    </source>
</evidence>
<dbReference type="GO" id="GO:0003677">
    <property type="term" value="F:DNA binding"/>
    <property type="evidence" value="ECO:0007669"/>
    <property type="project" value="UniProtKB-UniRule"/>
</dbReference>
<evidence type="ECO:0000256" key="2">
    <source>
        <dbReference type="ARBA" id="ARBA00023125"/>
    </source>
</evidence>
<proteinExistence type="predicted"/>
<dbReference type="PROSITE" id="PS50977">
    <property type="entry name" value="HTH_TETR_2"/>
    <property type="match status" value="1"/>
</dbReference>
<dbReference type="PANTHER" id="PTHR47506">
    <property type="entry name" value="TRANSCRIPTIONAL REGULATORY PROTEIN"/>
    <property type="match status" value="1"/>
</dbReference>
<evidence type="ECO:0000256" key="4">
    <source>
        <dbReference type="PROSITE-ProRule" id="PRU00335"/>
    </source>
</evidence>
<evidence type="ECO:0000256" key="3">
    <source>
        <dbReference type="ARBA" id="ARBA00023163"/>
    </source>
</evidence>
<name>A0A432M9E4_9GAMM</name>
<protein>
    <submittedName>
        <fullName evidence="6">TetR/AcrR family transcriptional regulator</fullName>
    </submittedName>
</protein>
<dbReference type="SUPFAM" id="SSF46689">
    <property type="entry name" value="Homeodomain-like"/>
    <property type="match status" value="1"/>
</dbReference>
<dbReference type="PRINTS" id="PR00455">
    <property type="entry name" value="HTHTETR"/>
</dbReference>
<dbReference type="AlphaFoldDB" id="A0A432M9E4"/>
<evidence type="ECO:0000313" key="7">
    <source>
        <dbReference type="Proteomes" id="UP000274358"/>
    </source>
</evidence>
<gene>
    <name evidence="6" type="ORF">EKH80_07410</name>
</gene>
<dbReference type="InterPro" id="IPR001647">
    <property type="entry name" value="HTH_TetR"/>
</dbReference>
<keyword evidence="1" id="KW-0805">Transcription regulation</keyword>
<dbReference type="Gene3D" id="1.10.10.60">
    <property type="entry name" value="Homeodomain-like"/>
    <property type="match status" value="1"/>
</dbReference>
<keyword evidence="2 4" id="KW-0238">DNA-binding</keyword>
<dbReference type="Pfam" id="PF00440">
    <property type="entry name" value="TetR_N"/>
    <property type="match status" value="1"/>
</dbReference>
<dbReference type="Gene3D" id="1.10.357.10">
    <property type="entry name" value="Tetracycline Repressor, domain 2"/>
    <property type="match status" value="1"/>
</dbReference>
<dbReference type="Proteomes" id="UP000274358">
    <property type="component" value="Unassembled WGS sequence"/>
</dbReference>
<dbReference type="PANTHER" id="PTHR47506:SF7">
    <property type="entry name" value="TRANSCRIPTIONAL REGULATORY PROTEIN"/>
    <property type="match status" value="1"/>
</dbReference>
<dbReference type="OrthoDB" id="9798857at2"/>
<comment type="caution">
    <text evidence="6">The sequence shown here is derived from an EMBL/GenBank/DDBJ whole genome shotgun (WGS) entry which is preliminary data.</text>
</comment>
<dbReference type="EMBL" id="RYYV01000004">
    <property type="protein sequence ID" value="RUL77689.1"/>
    <property type="molecule type" value="Genomic_DNA"/>
</dbReference>
<accession>A0A432M9E4</accession>
<organism evidence="6 7">
    <name type="scientific">Dyella choica</name>
    <dbReference type="NCBI Taxonomy" id="1927959"/>
    <lineage>
        <taxon>Bacteria</taxon>
        <taxon>Pseudomonadati</taxon>
        <taxon>Pseudomonadota</taxon>
        <taxon>Gammaproteobacteria</taxon>
        <taxon>Lysobacterales</taxon>
        <taxon>Rhodanobacteraceae</taxon>
        <taxon>Dyella</taxon>
    </lineage>
</organism>
<feature type="domain" description="HTH tetR-type" evidence="5">
    <location>
        <begin position="9"/>
        <end position="69"/>
    </location>
</feature>
<reference evidence="6 7" key="1">
    <citation type="submission" date="2018-12" db="EMBL/GenBank/DDBJ databases">
        <title>Dyella dinghuensis sp. nov. DHOA06 and Dyella choica sp. nov. 4M-K27, isolated from forest soil.</title>
        <authorList>
            <person name="Qiu L.-H."/>
            <person name="Gao Z.-H."/>
        </authorList>
    </citation>
    <scope>NUCLEOTIDE SEQUENCE [LARGE SCALE GENOMIC DNA]</scope>
    <source>
        <strain evidence="6 7">4M-K27</strain>
    </source>
</reference>
<keyword evidence="7" id="KW-1185">Reference proteome</keyword>
<dbReference type="InterPro" id="IPR036271">
    <property type="entry name" value="Tet_transcr_reg_TetR-rel_C_sf"/>
</dbReference>
<evidence type="ECO:0000313" key="6">
    <source>
        <dbReference type="EMBL" id="RUL77689.1"/>
    </source>
</evidence>
<sequence length="211" mass="22829">MIPRDEQKKITRQRIIDAAGRGFRKGGYGGIGVDGLAKEAGMTSGAFYVHFDSKKAAFRESMLQGMVELQEAVLHLQAQRGAAWWPEFVRFYLSVKRTCDLSESCALQSLPPEVARLDEPLRAEFEAELRKLAKSIAAGPPSTFTPADEESAYAALALLAGTVTLARAVSSESLSRKIAQGAIQALLPAEANPKLAQKKAAARKTAVKKKQ</sequence>
<evidence type="ECO:0000259" key="5">
    <source>
        <dbReference type="PROSITE" id="PS50977"/>
    </source>
</evidence>